<dbReference type="PANTHER" id="PTHR15574:SF65">
    <property type="entry name" value="TRANSDUCIN_WD40 REPEAT-LIKE SUPERFAMILY PROTEIN"/>
    <property type="match status" value="1"/>
</dbReference>
<accession>A0AAD5CJP8</accession>
<dbReference type="Gene3D" id="2.130.10.10">
    <property type="entry name" value="YVTN repeat-like/Quinoprotein amine dehydrogenase"/>
    <property type="match status" value="1"/>
</dbReference>
<dbReference type="AlphaFoldDB" id="A0AAD5CJP8"/>
<keyword evidence="1" id="KW-0853">WD repeat</keyword>
<dbReference type="InterPro" id="IPR036322">
    <property type="entry name" value="WD40_repeat_dom_sf"/>
</dbReference>
<proteinExistence type="predicted"/>
<dbReference type="InterPro" id="IPR015943">
    <property type="entry name" value="WD40/YVTN_repeat-like_dom_sf"/>
</dbReference>
<reference evidence="3" key="1">
    <citation type="submission" date="2022-06" db="EMBL/GenBank/DDBJ databases">
        <title>Uncovering the hologenomic basis of an extraordinary plant invasion.</title>
        <authorList>
            <person name="Bieker V.C."/>
            <person name="Martin M.D."/>
            <person name="Gilbert T."/>
            <person name="Hodgins K."/>
            <person name="Battlay P."/>
            <person name="Petersen B."/>
            <person name="Wilson J."/>
        </authorList>
    </citation>
    <scope>NUCLEOTIDE SEQUENCE</scope>
    <source>
        <strain evidence="3">AA19_3_7</strain>
        <tissue evidence="3">Leaf</tissue>
    </source>
</reference>
<dbReference type="PANTHER" id="PTHR15574">
    <property type="entry name" value="WD REPEAT DOMAIN-CONTAINING FAMILY"/>
    <property type="match status" value="1"/>
</dbReference>
<organism evidence="3 4">
    <name type="scientific">Ambrosia artemisiifolia</name>
    <name type="common">Common ragweed</name>
    <dbReference type="NCBI Taxonomy" id="4212"/>
    <lineage>
        <taxon>Eukaryota</taxon>
        <taxon>Viridiplantae</taxon>
        <taxon>Streptophyta</taxon>
        <taxon>Embryophyta</taxon>
        <taxon>Tracheophyta</taxon>
        <taxon>Spermatophyta</taxon>
        <taxon>Magnoliopsida</taxon>
        <taxon>eudicotyledons</taxon>
        <taxon>Gunneridae</taxon>
        <taxon>Pentapetalae</taxon>
        <taxon>asterids</taxon>
        <taxon>campanulids</taxon>
        <taxon>Asterales</taxon>
        <taxon>Asteraceae</taxon>
        <taxon>Asteroideae</taxon>
        <taxon>Heliantheae alliance</taxon>
        <taxon>Heliantheae</taxon>
        <taxon>Ambrosia</taxon>
    </lineage>
</organism>
<dbReference type="GO" id="GO:0080008">
    <property type="term" value="C:Cul4-RING E3 ubiquitin ligase complex"/>
    <property type="evidence" value="ECO:0007669"/>
    <property type="project" value="TreeGrafter"/>
</dbReference>
<evidence type="ECO:0000313" key="3">
    <source>
        <dbReference type="EMBL" id="KAI7743161.1"/>
    </source>
</evidence>
<evidence type="ECO:0000256" key="2">
    <source>
        <dbReference type="ARBA" id="ARBA00022737"/>
    </source>
</evidence>
<sequence>MLRSRLHNKSSLQHQILEVFNKELGDRLVSGSDDRRLVLWNVANRYLVLSYDSDHADNVLQARIMPFSDASSIVTSATDGQVRLGQVADNSKVQTKILGEHNGHVHKLAVERGSPYILYSYGEDGLLVALLYFGNCVYQCNDVCTLKDNIRKTDAIKGAMLTIKQCKNELESVDPTLLSELRNEGRLFTPFFMPY</sequence>
<dbReference type="Proteomes" id="UP001206925">
    <property type="component" value="Unassembled WGS sequence"/>
</dbReference>
<name>A0AAD5CJP8_AMBAR</name>
<dbReference type="EMBL" id="JAMZMK010007791">
    <property type="protein sequence ID" value="KAI7743161.1"/>
    <property type="molecule type" value="Genomic_DNA"/>
</dbReference>
<evidence type="ECO:0000256" key="1">
    <source>
        <dbReference type="ARBA" id="ARBA00022574"/>
    </source>
</evidence>
<dbReference type="SUPFAM" id="SSF50978">
    <property type="entry name" value="WD40 repeat-like"/>
    <property type="match status" value="1"/>
</dbReference>
<feature type="non-terminal residue" evidence="3">
    <location>
        <position position="1"/>
    </location>
</feature>
<dbReference type="GO" id="GO:0005737">
    <property type="term" value="C:cytoplasm"/>
    <property type="evidence" value="ECO:0007669"/>
    <property type="project" value="TreeGrafter"/>
</dbReference>
<keyword evidence="2" id="KW-0677">Repeat</keyword>
<gene>
    <name evidence="3" type="ORF">M8C21_023711</name>
</gene>
<protein>
    <submittedName>
        <fullName evidence="3">Uncharacterized protein</fullName>
    </submittedName>
</protein>
<dbReference type="InterPro" id="IPR045151">
    <property type="entry name" value="DCAF8"/>
</dbReference>
<keyword evidence="4" id="KW-1185">Reference proteome</keyword>
<evidence type="ECO:0000313" key="4">
    <source>
        <dbReference type="Proteomes" id="UP001206925"/>
    </source>
</evidence>
<comment type="caution">
    <text evidence="3">The sequence shown here is derived from an EMBL/GenBank/DDBJ whole genome shotgun (WGS) entry which is preliminary data.</text>
</comment>